<keyword evidence="3" id="KW-1185">Reference proteome</keyword>
<dbReference type="Proteomes" id="UP001596395">
    <property type="component" value="Unassembled WGS sequence"/>
</dbReference>
<keyword evidence="1" id="KW-0812">Transmembrane</keyword>
<sequence>MTNDTRDADQDDSDSGLPQFAYVLFALATLLGLAHHVDHVIRGNHVGWPITPEVNPFTYSLLIYPLVVTGFVGSLTGRTGERYWSVVMLVGGGMLLFFHLSPWAVEPPGDVILPYANPLFGYVAFAVLLALIGVVFAGAAYSLALWYRATSRAQ</sequence>
<accession>A0ABD5VKL9</accession>
<name>A0ABD5VKL9_9EURY</name>
<proteinExistence type="predicted"/>
<evidence type="ECO:0000313" key="2">
    <source>
        <dbReference type="EMBL" id="MFC6954755.1"/>
    </source>
</evidence>
<evidence type="ECO:0000313" key="3">
    <source>
        <dbReference type="Proteomes" id="UP001596395"/>
    </source>
</evidence>
<protein>
    <submittedName>
        <fullName evidence="2">Uncharacterized protein</fullName>
    </submittedName>
</protein>
<keyword evidence="1" id="KW-0472">Membrane</keyword>
<dbReference type="AlphaFoldDB" id="A0ABD5VKL9"/>
<organism evidence="2 3">
    <name type="scientific">Halorubellus litoreus</name>
    <dbReference type="NCBI Taxonomy" id="755308"/>
    <lineage>
        <taxon>Archaea</taxon>
        <taxon>Methanobacteriati</taxon>
        <taxon>Methanobacteriota</taxon>
        <taxon>Stenosarchaea group</taxon>
        <taxon>Halobacteria</taxon>
        <taxon>Halobacteriales</taxon>
        <taxon>Halorubellaceae</taxon>
        <taxon>Halorubellus</taxon>
    </lineage>
</organism>
<evidence type="ECO:0000256" key="1">
    <source>
        <dbReference type="SAM" id="Phobius"/>
    </source>
</evidence>
<feature type="transmembrane region" description="Helical" evidence="1">
    <location>
        <begin position="57"/>
        <end position="76"/>
    </location>
</feature>
<comment type="caution">
    <text evidence="2">The sequence shown here is derived from an EMBL/GenBank/DDBJ whole genome shotgun (WGS) entry which is preliminary data.</text>
</comment>
<feature type="transmembrane region" description="Helical" evidence="1">
    <location>
        <begin position="20"/>
        <end position="37"/>
    </location>
</feature>
<dbReference type="EMBL" id="JBHSXN010000004">
    <property type="protein sequence ID" value="MFC6954755.1"/>
    <property type="molecule type" value="Genomic_DNA"/>
</dbReference>
<reference evidence="2 3" key="1">
    <citation type="journal article" date="2019" name="Int. J. Syst. Evol. Microbiol.">
        <title>The Global Catalogue of Microorganisms (GCM) 10K type strain sequencing project: providing services to taxonomists for standard genome sequencing and annotation.</title>
        <authorList>
            <consortium name="The Broad Institute Genomics Platform"/>
            <consortium name="The Broad Institute Genome Sequencing Center for Infectious Disease"/>
            <person name="Wu L."/>
            <person name="Ma J."/>
        </authorList>
    </citation>
    <scope>NUCLEOTIDE SEQUENCE [LARGE SCALE GENOMIC DNA]</scope>
    <source>
        <strain evidence="2 3">GX26</strain>
    </source>
</reference>
<dbReference type="RefSeq" id="WP_336351698.1">
    <property type="nucleotide sequence ID" value="NZ_JAZAQL010000004.1"/>
</dbReference>
<gene>
    <name evidence="2" type="ORF">ACFQGB_17955</name>
</gene>
<feature type="transmembrane region" description="Helical" evidence="1">
    <location>
        <begin position="120"/>
        <end position="147"/>
    </location>
</feature>
<keyword evidence="1" id="KW-1133">Transmembrane helix</keyword>
<feature type="transmembrane region" description="Helical" evidence="1">
    <location>
        <begin position="83"/>
        <end position="100"/>
    </location>
</feature>